<dbReference type="AlphaFoldDB" id="A0AAD8P787"/>
<dbReference type="PANTHER" id="PTHR12782:SF5">
    <property type="entry name" value="PROSTAGLANDIN E SYNTHASE 2"/>
    <property type="match status" value="1"/>
</dbReference>
<name>A0AAD8P787_TARER</name>
<keyword evidence="2" id="KW-1185">Reference proteome</keyword>
<comment type="caution">
    <text evidence="1">The sequence shown here is derived from an EMBL/GenBank/DDBJ whole genome shotgun (WGS) entry which is preliminary data.</text>
</comment>
<dbReference type="GO" id="GO:0050220">
    <property type="term" value="F:prostaglandin-E synthase activity"/>
    <property type="evidence" value="ECO:0007669"/>
    <property type="project" value="TreeGrafter"/>
</dbReference>
<dbReference type="PANTHER" id="PTHR12782">
    <property type="entry name" value="MICROSOMAL PROSTAGLANDIN E SYNTHASE-2"/>
    <property type="match status" value="1"/>
</dbReference>
<dbReference type="InterPro" id="IPR036282">
    <property type="entry name" value="Glutathione-S-Trfase_C_sf"/>
</dbReference>
<protein>
    <submittedName>
        <fullName evidence="1">Uncharacterized protein</fullName>
    </submittedName>
</protein>
<reference evidence="1" key="1">
    <citation type="journal article" date="2023" name="bioRxiv">
        <title>Improved chromosome-level genome assembly for marigold (Tagetes erecta).</title>
        <authorList>
            <person name="Jiang F."/>
            <person name="Yuan L."/>
            <person name="Wang S."/>
            <person name="Wang H."/>
            <person name="Xu D."/>
            <person name="Wang A."/>
            <person name="Fan W."/>
        </authorList>
    </citation>
    <scope>NUCLEOTIDE SEQUENCE</scope>
    <source>
        <strain evidence="1">WSJ</strain>
        <tissue evidence="1">Leaf</tissue>
    </source>
</reference>
<organism evidence="1 2">
    <name type="scientific">Tagetes erecta</name>
    <name type="common">African marigold</name>
    <dbReference type="NCBI Taxonomy" id="13708"/>
    <lineage>
        <taxon>Eukaryota</taxon>
        <taxon>Viridiplantae</taxon>
        <taxon>Streptophyta</taxon>
        <taxon>Embryophyta</taxon>
        <taxon>Tracheophyta</taxon>
        <taxon>Spermatophyta</taxon>
        <taxon>Magnoliopsida</taxon>
        <taxon>eudicotyledons</taxon>
        <taxon>Gunneridae</taxon>
        <taxon>Pentapetalae</taxon>
        <taxon>asterids</taxon>
        <taxon>campanulids</taxon>
        <taxon>Asterales</taxon>
        <taxon>Asteraceae</taxon>
        <taxon>Asteroideae</taxon>
        <taxon>Heliantheae alliance</taxon>
        <taxon>Tageteae</taxon>
        <taxon>Tagetes</taxon>
    </lineage>
</organism>
<evidence type="ECO:0000313" key="1">
    <source>
        <dbReference type="EMBL" id="KAK1441315.1"/>
    </source>
</evidence>
<dbReference type="EMBL" id="JAUHHV010000001">
    <property type="protein sequence ID" value="KAK1441315.1"/>
    <property type="molecule type" value="Genomic_DNA"/>
</dbReference>
<sequence length="133" mass="14471">MIAGRTSMGFSKYILSSAFPYMIRWVDDHLVHLLSPNIYRSPSEALESFDYITSIGNILKYIDTPKEFCVLEEQNNLADLCSVVIVVVGVNELQELQVKSVSPTTLSASVSDIGSVVSIVDRIAGSAPGFGLI</sequence>
<dbReference type="SUPFAM" id="SSF47616">
    <property type="entry name" value="GST C-terminal domain-like"/>
    <property type="match status" value="1"/>
</dbReference>
<proteinExistence type="predicted"/>
<gene>
    <name evidence="1" type="ORF">QVD17_07162</name>
</gene>
<dbReference type="Gene3D" id="1.20.1050.10">
    <property type="match status" value="1"/>
</dbReference>
<evidence type="ECO:0000313" key="2">
    <source>
        <dbReference type="Proteomes" id="UP001229421"/>
    </source>
</evidence>
<dbReference type="GO" id="GO:0005739">
    <property type="term" value="C:mitochondrion"/>
    <property type="evidence" value="ECO:0007669"/>
    <property type="project" value="TreeGrafter"/>
</dbReference>
<dbReference type="Proteomes" id="UP001229421">
    <property type="component" value="Unassembled WGS sequence"/>
</dbReference>
<accession>A0AAD8P787</accession>